<gene>
    <name evidence="1" type="ORF">DUE52_05810</name>
</gene>
<dbReference type="Pfam" id="PF19666">
    <property type="entry name" value="DUF6169"/>
    <property type="match status" value="1"/>
</dbReference>
<comment type="caution">
    <text evidence="1">The sequence shown here is derived from an EMBL/GenBank/DDBJ whole genome shotgun (WGS) entry which is preliminary data.</text>
</comment>
<dbReference type="EMBL" id="QOWE01000004">
    <property type="protein sequence ID" value="RCR70469.1"/>
    <property type="molecule type" value="Genomic_DNA"/>
</dbReference>
<keyword evidence="2" id="KW-1185">Reference proteome</keyword>
<organism evidence="1 2">
    <name type="scientific">Larkinella punicea</name>
    <dbReference type="NCBI Taxonomy" id="2315727"/>
    <lineage>
        <taxon>Bacteria</taxon>
        <taxon>Pseudomonadati</taxon>
        <taxon>Bacteroidota</taxon>
        <taxon>Cytophagia</taxon>
        <taxon>Cytophagales</taxon>
        <taxon>Spirosomataceae</taxon>
        <taxon>Larkinella</taxon>
    </lineage>
</organism>
<evidence type="ECO:0000313" key="1">
    <source>
        <dbReference type="EMBL" id="RCR70469.1"/>
    </source>
</evidence>
<accession>A0A368JS26</accession>
<protein>
    <submittedName>
        <fullName evidence="1">Uncharacterized protein</fullName>
    </submittedName>
</protein>
<evidence type="ECO:0000313" key="2">
    <source>
        <dbReference type="Proteomes" id="UP000253383"/>
    </source>
</evidence>
<proteinExistence type="predicted"/>
<dbReference type="AlphaFoldDB" id="A0A368JS26"/>
<dbReference type="InterPro" id="IPR046167">
    <property type="entry name" value="DUF6169"/>
</dbReference>
<reference evidence="1 2" key="1">
    <citation type="submission" date="2018-07" db="EMBL/GenBank/DDBJ databases">
        <title>Genome analysis of Larkinella rosea.</title>
        <authorList>
            <person name="Zhou Z."/>
            <person name="Wang G."/>
        </authorList>
    </citation>
    <scope>NUCLEOTIDE SEQUENCE [LARGE SCALE GENOMIC DNA]</scope>
    <source>
        <strain evidence="2">zzj9</strain>
    </source>
</reference>
<name>A0A368JS26_9BACT</name>
<sequence>MKQTVIETLGRFFENLPQAVIIYNCSQENDHEKTRYDLFNRWFDEFGDEYDKVNYSDLESREYASAIFRKDHPQRRLIEPAFNKVFREK</sequence>
<dbReference type="Proteomes" id="UP000253383">
    <property type="component" value="Unassembled WGS sequence"/>
</dbReference>